<name>A0A1B8TYJ1_9FLAO</name>
<organism evidence="3 4">
    <name type="scientific">Polaribacter reichenbachii</name>
    <dbReference type="NCBI Taxonomy" id="996801"/>
    <lineage>
        <taxon>Bacteria</taxon>
        <taxon>Pseudomonadati</taxon>
        <taxon>Bacteroidota</taxon>
        <taxon>Flavobacteriia</taxon>
        <taxon>Flavobacteriales</taxon>
        <taxon>Flavobacteriaceae</taxon>
    </lineage>
</organism>
<dbReference type="InterPro" id="IPR036388">
    <property type="entry name" value="WH-like_DNA-bd_sf"/>
</dbReference>
<evidence type="ECO:0000313" key="3">
    <source>
        <dbReference type="EMBL" id="OBY64737.1"/>
    </source>
</evidence>
<proteinExistence type="predicted"/>
<dbReference type="EMBL" id="LSFL01000034">
    <property type="protein sequence ID" value="OBY64737.1"/>
    <property type="molecule type" value="Genomic_DNA"/>
</dbReference>
<dbReference type="STRING" id="996801.BW723_05755"/>
<dbReference type="SUPFAM" id="SSF48452">
    <property type="entry name" value="TPR-like"/>
    <property type="match status" value="2"/>
</dbReference>
<dbReference type="Gene3D" id="1.25.40.10">
    <property type="entry name" value="Tetratricopeptide repeat domain"/>
    <property type="match status" value="2"/>
</dbReference>
<comment type="caution">
    <text evidence="3">The sequence shown here is derived from an EMBL/GenBank/DDBJ whole genome shotgun (WGS) entry which is preliminary data.</text>
</comment>
<reference evidence="4" key="1">
    <citation type="submission" date="2016-02" db="EMBL/GenBank/DDBJ databases">
        <title>Paenibacillus sp. LPB0068, isolated from Crassostrea gigas.</title>
        <authorList>
            <person name="Shin S.-K."/>
            <person name="Yi H."/>
        </authorList>
    </citation>
    <scope>NUCLEOTIDE SEQUENCE [LARGE SCALE GENOMIC DNA]</scope>
    <source>
        <strain evidence="4">KCTC 23969</strain>
    </source>
</reference>
<dbReference type="Gene3D" id="1.10.10.10">
    <property type="entry name" value="Winged helix-like DNA-binding domain superfamily/Winged helix DNA-binding domain"/>
    <property type="match status" value="1"/>
</dbReference>
<protein>
    <recommendedName>
        <fullName evidence="5">HTH luxR-type domain-containing protein</fullName>
    </recommendedName>
</protein>
<keyword evidence="2" id="KW-0472">Membrane</keyword>
<sequence length="546" mass="64567">MNIHKTSNNFKNLLLAISFLIFNFNAFISLGQTSQKADQFFKKGQELKRIKPDSSVLYFKKSFAIYLKNKDTVLAVRSLLEKSYIFENNAQYTKSYDCLWKTLLLIDKVDNLGLKSLVYLRLGRIYSYYKREKESIKYLKKALEVQKELANTKNGTKSNLVPYYYAITATYRELDHPEKGKKYLDSCYYFFDKNNVLTNKANLDFEKANILSSQNKNTEALEIMEDIYPWFKENSPSYLVLFYKYWGDIYFDINDLNKSEELYLKSLKTSSDFNSHIDFSPLVYEQLAAVYLKKKNYFKAFKNIEKAKELDAKFFDSRSSENLTLLEIKDDYRTEKERQEKIIQDQYLRHLEQEEKITNLQNIILIGSIIFLLILGFIFFKNLRAKHAAEKELIRKTKEIEIQKTRELLELKNRELAASALQLIEKDEFLKDLKTKVREGGEKVKIHELNKVLRSVSVNNNKNWEEFRARFIEVNKDFYNQIFEKFPNLSQGDQKICALIKLNFSSKEMARLLGISVESVHTVRHRIRKKMKLPRSVNLEDYINSL</sequence>
<dbReference type="GO" id="GO:0006355">
    <property type="term" value="P:regulation of DNA-templated transcription"/>
    <property type="evidence" value="ECO:0007669"/>
    <property type="project" value="InterPro"/>
</dbReference>
<gene>
    <name evidence="3" type="ORF">LPB301_09955</name>
</gene>
<dbReference type="InterPro" id="IPR011990">
    <property type="entry name" value="TPR-like_helical_dom_sf"/>
</dbReference>
<dbReference type="Proteomes" id="UP000092612">
    <property type="component" value="Unassembled WGS sequence"/>
</dbReference>
<dbReference type="SMART" id="SM00028">
    <property type="entry name" value="TPR"/>
    <property type="match status" value="3"/>
</dbReference>
<evidence type="ECO:0008006" key="5">
    <source>
        <dbReference type="Google" id="ProtNLM"/>
    </source>
</evidence>
<keyword evidence="1" id="KW-0802">TPR repeat</keyword>
<evidence type="ECO:0000256" key="1">
    <source>
        <dbReference type="PROSITE-ProRule" id="PRU00339"/>
    </source>
</evidence>
<dbReference type="OrthoDB" id="1017207at2"/>
<keyword evidence="4" id="KW-1185">Reference proteome</keyword>
<dbReference type="KEGG" id="prn:BW723_05755"/>
<accession>A0A1B8TYJ1</accession>
<dbReference type="SUPFAM" id="SSF46894">
    <property type="entry name" value="C-terminal effector domain of the bipartite response regulators"/>
    <property type="match status" value="1"/>
</dbReference>
<feature type="repeat" description="TPR" evidence="1">
    <location>
        <begin position="116"/>
        <end position="149"/>
    </location>
</feature>
<evidence type="ECO:0000313" key="4">
    <source>
        <dbReference type="Proteomes" id="UP000092612"/>
    </source>
</evidence>
<feature type="transmembrane region" description="Helical" evidence="2">
    <location>
        <begin position="363"/>
        <end position="380"/>
    </location>
</feature>
<dbReference type="RefSeq" id="WP_068360960.1">
    <property type="nucleotide sequence ID" value="NZ_CP019337.1"/>
</dbReference>
<dbReference type="Pfam" id="PF13181">
    <property type="entry name" value="TPR_8"/>
    <property type="match status" value="1"/>
</dbReference>
<feature type="repeat" description="TPR" evidence="1">
    <location>
        <begin position="281"/>
        <end position="314"/>
    </location>
</feature>
<dbReference type="AlphaFoldDB" id="A0A1B8TYJ1"/>
<evidence type="ECO:0000256" key="2">
    <source>
        <dbReference type="SAM" id="Phobius"/>
    </source>
</evidence>
<dbReference type="GO" id="GO:0003677">
    <property type="term" value="F:DNA binding"/>
    <property type="evidence" value="ECO:0007669"/>
    <property type="project" value="InterPro"/>
</dbReference>
<keyword evidence="2" id="KW-1133">Transmembrane helix</keyword>
<keyword evidence="2" id="KW-0812">Transmembrane</keyword>
<dbReference type="InterPro" id="IPR019734">
    <property type="entry name" value="TPR_rpt"/>
</dbReference>
<dbReference type="InterPro" id="IPR016032">
    <property type="entry name" value="Sig_transdc_resp-reg_C-effctor"/>
</dbReference>
<dbReference type="PROSITE" id="PS50005">
    <property type="entry name" value="TPR"/>
    <property type="match status" value="2"/>
</dbReference>